<sequence length="106" mass="12086">MNAHATPGATLEHALLPVRPGQEEAFEAAFAQARPLISRQPGFTSLRLARSLETPSHYVLLVQWESVEAHTEGFRRSPEYQQWKDLLHRFYDPFPTVEHFTDVLSG</sequence>
<accession>A0ABW2AXR8</accession>
<dbReference type="GO" id="GO:0004497">
    <property type="term" value="F:monooxygenase activity"/>
    <property type="evidence" value="ECO:0007669"/>
    <property type="project" value="UniProtKB-KW"/>
</dbReference>
<dbReference type="InterPro" id="IPR050404">
    <property type="entry name" value="Heme-degrading_MO"/>
</dbReference>
<dbReference type="EMBL" id="JBHSWJ010000002">
    <property type="protein sequence ID" value="MFC6715831.1"/>
    <property type="molecule type" value="Genomic_DNA"/>
</dbReference>
<evidence type="ECO:0000313" key="2">
    <source>
        <dbReference type="EMBL" id="MFC6715831.1"/>
    </source>
</evidence>
<dbReference type="SUPFAM" id="SSF54909">
    <property type="entry name" value="Dimeric alpha+beta barrel"/>
    <property type="match status" value="1"/>
</dbReference>
<dbReference type="PANTHER" id="PTHR34474">
    <property type="entry name" value="SIGNAL TRANSDUCTION PROTEIN TRAP"/>
    <property type="match status" value="1"/>
</dbReference>
<keyword evidence="2" id="KW-0560">Oxidoreductase</keyword>
<dbReference type="EC" id="1.14.-.-" evidence="2"/>
<keyword evidence="2" id="KW-0503">Monooxygenase</keyword>
<dbReference type="InterPro" id="IPR011008">
    <property type="entry name" value="Dimeric_a/b-barrel"/>
</dbReference>
<dbReference type="PROSITE" id="PS51725">
    <property type="entry name" value="ABM"/>
    <property type="match status" value="1"/>
</dbReference>
<evidence type="ECO:0000313" key="3">
    <source>
        <dbReference type="Proteomes" id="UP001596356"/>
    </source>
</evidence>
<feature type="domain" description="ABM" evidence="1">
    <location>
        <begin position="10"/>
        <end position="100"/>
    </location>
</feature>
<evidence type="ECO:0000259" key="1">
    <source>
        <dbReference type="PROSITE" id="PS51725"/>
    </source>
</evidence>
<comment type="caution">
    <text evidence="2">The sequence shown here is derived from an EMBL/GenBank/DDBJ whole genome shotgun (WGS) entry which is preliminary data.</text>
</comment>
<protein>
    <submittedName>
        <fullName evidence="2">Antibiotic biosynthesis monooxygenase family protein</fullName>
        <ecNumber evidence="2">1.14.-.-</ecNumber>
    </submittedName>
</protein>
<gene>
    <name evidence="2" type="ORF">ACFQBT_19155</name>
</gene>
<dbReference type="Pfam" id="PF03992">
    <property type="entry name" value="ABM"/>
    <property type="match status" value="1"/>
</dbReference>
<dbReference type="Proteomes" id="UP001596356">
    <property type="component" value="Unassembled WGS sequence"/>
</dbReference>
<reference evidence="3" key="1">
    <citation type="journal article" date="2019" name="Int. J. Syst. Evol. Microbiol.">
        <title>The Global Catalogue of Microorganisms (GCM) 10K type strain sequencing project: providing services to taxonomists for standard genome sequencing and annotation.</title>
        <authorList>
            <consortium name="The Broad Institute Genomics Platform"/>
            <consortium name="The Broad Institute Genome Sequencing Center for Infectious Disease"/>
            <person name="Wu L."/>
            <person name="Ma J."/>
        </authorList>
    </citation>
    <scope>NUCLEOTIDE SEQUENCE [LARGE SCALE GENOMIC DNA]</scope>
    <source>
        <strain evidence="3">NBRC 106593</strain>
    </source>
</reference>
<dbReference type="Gene3D" id="3.30.70.100">
    <property type="match status" value="1"/>
</dbReference>
<keyword evidence="3" id="KW-1185">Reference proteome</keyword>
<name>A0ABW2AXR8_9MICO</name>
<organism evidence="2 3">
    <name type="scientific">Branchiibius cervicis</name>
    <dbReference type="NCBI Taxonomy" id="908252"/>
    <lineage>
        <taxon>Bacteria</taxon>
        <taxon>Bacillati</taxon>
        <taxon>Actinomycetota</taxon>
        <taxon>Actinomycetes</taxon>
        <taxon>Micrococcales</taxon>
        <taxon>Dermacoccaceae</taxon>
        <taxon>Branchiibius</taxon>
    </lineage>
</organism>
<dbReference type="RefSeq" id="WP_377825211.1">
    <property type="nucleotide sequence ID" value="NZ_JBHSWJ010000002.1"/>
</dbReference>
<dbReference type="PANTHER" id="PTHR34474:SF2">
    <property type="entry name" value="SIGNAL TRANSDUCTION PROTEIN TRAP"/>
    <property type="match status" value="1"/>
</dbReference>
<proteinExistence type="predicted"/>
<dbReference type="InterPro" id="IPR007138">
    <property type="entry name" value="ABM_dom"/>
</dbReference>